<reference evidence="1 2" key="1">
    <citation type="submission" date="2020-03" db="EMBL/GenBank/DDBJ databases">
        <title>Dissostichus mawsoni Genome sequencing and assembly.</title>
        <authorList>
            <person name="Park H."/>
        </authorList>
    </citation>
    <scope>NUCLEOTIDE SEQUENCE [LARGE SCALE GENOMIC DNA]</scope>
    <source>
        <strain evidence="1">DM0001</strain>
        <tissue evidence="1">Muscle</tissue>
    </source>
</reference>
<dbReference type="EMBL" id="JAAKFY010000018">
    <property type="protein sequence ID" value="KAF3843013.1"/>
    <property type="molecule type" value="Genomic_DNA"/>
</dbReference>
<dbReference type="Proteomes" id="UP000518266">
    <property type="component" value="Unassembled WGS sequence"/>
</dbReference>
<protein>
    <submittedName>
        <fullName evidence="1">Uncharacterized protein</fullName>
    </submittedName>
</protein>
<organism evidence="1 2">
    <name type="scientific">Dissostichus mawsoni</name>
    <name type="common">Antarctic cod</name>
    <dbReference type="NCBI Taxonomy" id="36200"/>
    <lineage>
        <taxon>Eukaryota</taxon>
        <taxon>Metazoa</taxon>
        <taxon>Chordata</taxon>
        <taxon>Craniata</taxon>
        <taxon>Vertebrata</taxon>
        <taxon>Euteleostomi</taxon>
        <taxon>Actinopterygii</taxon>
        <taxon>Neopterygii</taxon>
        <taxon>Teleostei</taxon>
        <taxon>Neoteleostei</taxon>
        <taxon>Acanthomorphata</taxon>
        <taxon>Eupercaria</taxon>
        <taxon>Perciformes</taxon>
        <taxon>Notothenioidei</taxon>
        <taxon>Nototheniidae</taxon>
        <taxon>Dissostichus</taxon>
    </lineage>
</organism>
<keyword evidence="2" id="KW-1185">Reference proteome</keyword>
<accession>A0A7J5Y1Q3</accession>
<proteinExistence type="predicted"/>
<dbReference type="OrthoDB" id="8061355at2759"/>
<name>A0A7J5Y1Q3_DISMA</name>
<evidence type="ECO:0000313" key="1">
    <source>
        <dbReference type="EMBL" id="KAF3843013.1"/>
    </source>
</evidence>
<gene>
    <name evidence="1" type="ORF">F7725_001862</name>
</gene>
<evidence type="ECO:0000313" key="2">
    <source>
        <dbReference type="Proteomes" id="UP000518266"/>
    </source>
</evidence>
<comment type="caution">
    <text evidence="1">The sequence shown here is derived from an EMBL/GenBank/DDBJ whole genome shotgun (WGS) entry which is preliminary data.</text>
</comment>
<dbReference type="AlphaFoldDB" id="A0A7J5Y1Q3"/>
<sequence>MLESVNLLKRGICSLTLPMINLILTQLMMKEPDEMMTLAGVAVLVFDKLQSQTPLWETLLAIPQLLNSGSIDQGLDSAEVLLSNLQGSLHVIESNLPEVGASLSTVRPLLAGGINLINYAQNWPGRDVSIPLGEIVTLQNDTLSEMVKTLLQNIKIPLDKAIGLALDSSMASSYLCDNSSNPMWLTAACRTGTVDMLLGWISPDKLAKQALLVWSKHVAPHDVSYAKGLLHSLMGTLSPGGQAVSSNPRTRRSVETQPQNIEEELFLGVGQVVMEIIKSVPELDMVLQSILGTGFQSMNFASLSLENVEEIIANVLKDADKLQMAYLTILQDQAEASAWIAQVVDSVMKVIMKILSSESFKCEDVFGPFEWLLKSESIKTEVWRSMICQNSSALQEALLVDWLPLVQKAQDLYGVLTGQTHYNVTLPMILSEWHRLYNNSLQLGVLFDRLATELGGAYWMNWMPDNSTDDVTGILQQSAFFIMVNVGENIEKSQLWPDVKDYFHMLYWISNYRPGLTTQPPNCSMSYYGALQCDTGLKWPQFVQTLTQNLMSPNPDVLFSKRNRSFLKQEIIGGDALSAYLTNLLENLDVFVNTISMLPDRNITNPNVMLPLLGNLLQSTGLKPLLPLFLSDGPLNASAVLDVASKLGRLNQHIFTFNETDPTMPELERLIMQFLSLEGNLTMSLPHIMGHTLLTYSDYFNPDDVARLRKAIQPFTTRPQLAL</sequence>